<evidence type="ECO:0000256" key="1">
    <source>
        <dbReference type="SAM" id="MobiDB-lite"/>
    </source>
</evidence>
<gene>
    <name evidence="2" type="ORF">ENV35_03565</name>
</gene>
<name>A0A7C3SP46_9BACT</name>
<feature type="region of interest" description="Disordered" evidence="1">
    <location>
        <begin position="587"/>
        <end position="606"/>
    </location>
</feature>
<proteinExistence type="predicted"/>
<dbReference type="EMBL" id="DTGA01000091">
    <property type="protein sequence ID" value="HGB30936.1"/>
    <property type="molecule type" value="Genomic_DNA"/>
</dbReference>
<protein>
    <submittedName>
        <fullName evidence="2">Uncharacterized protein</fullName>
    </submittedName>
</protein>
<dbReference type="AlphaFoldDB" id="A0A7C3SP46"/>
<accession>A0A7C3SP46</accession>
<reference evidence="2" key="1">
    <citation type="journal article" date="2020" name="mSystems">
        <title>Genome- and Community-Level Interaction Insights into Carbon Utilization and Element Cycling Functions of Hydrothermarchaeota in Hydrothermal Sediment.</title>
        <authorList>
            <person name="Zhou Z."/>
            <person name="Liu Y."/>
            <person name="Xu W."/>
            <person name="Pan J."/>
            <person name="Luo Z.H."/>
            <person name="Li M."/>
        </authorList>
    </citation>
    <scope>NUCLEOTIDE SEQUENCE [LARGE SCALE GENOMIC DNA]</scope>
    <source>
        <strain evidence="2">SpSt-751</strain>
    </source>
</reference>
<comment type="caution">
    <text evidence="2">The sequence shown here is derived from an EMBL/GenBank/DDBJ whole genome shotgun (WGS) entry which is preliminary data.</text>
</comment>
<feature type="region of interest" description="Disordered" evidence="1">
    <location>
        <begin position="508"/>
        <end position="538"/>
    </location>
</feature>
<sequence>MSTSTFGAIGTLGITRIFGSASAKLWYPSPFFDIASTYLPKSVRELFRYCEYYFMVHPIIHQAITKMAEYPITDIVIEEGDKDVRDWWDTMLNEKLETKSFLIETGLDYFTYGNAFVVPIFPFVKYLICSKCKSRFNAELVVDKFTWNNYSFTLSCPKCGTRSKADVEEEYPMNIEKFRFGRLNPQHVLIDGSEFGDKYYFYNIPQISINEWLMGQRWNILATPQPLLDAAKKQEQVIWNKYNLFHMKRGNLSGFSRFYGVPLIMPALKDIFILQVFKKTLEVLLLEKAVPLRILFPQAATASGGPTEMTQLTKWKSQVEETLKRWKLDPGYIGILSWPLGQQEIGGDARVSLMLPELINQIDIVLASIGVPKEFIMGGTTWTGTNVSMRMLENHFLNYRSAMEKLLKFMIDQISKYTGFKKPNKVSFKPFRMVDDLQRKMYYMQLNQARKISDTTLLDFCDLDIDREIALISEENIKQQKMMIETMSQELEIHNKIETMKQKMQIKSQKELQEYAQDQGNPQGEQGQVQQNQGQIPENMQEKVEKLAKKLIGMDEQMREEYLKRLDASYPEIGGAVRNLIEQMKAAGMGNPMNPLPEQKPPRRIE</sequence>
<organism evidence="2">
    <name type="scientific">Dictyoglomus turgidum</name>
    <dbReference type="NCBI Taxonomy" id="513050"/>
    <lineage>
        <taxon>Bacteria</taxon>
        <taxon>Pseudomonadati</taxon>
        <taxon>Dictyoglomota</taxon>
        <taxon>Dictyoglomia</taxon>
        <taxon>Dictyoglomales</taxon>
        <taxon>Dictyoglomaceae</taxon>
        <taxon>Dictyoglomus</taxon>
    </lineage>
</organism>
<feature type="compositionally biased region" description="Low complexity" evidence="1">
    <location>
        <begin position="519"/>
        <end position="535"/>
    </location>
</feature>
<evidence type="ECO:0000313" key="2">
    <source>
        <dbReference type="EMBL" id="HGB30936.1"/>
    </source>
</evidence>